<sequence>MNRIDHLSLDGHALRLLVTVAEAGSVTAAAARLDLTQSAVSHALDRLRAITGDRLFVRSGRGIVPTAQAGVLVARARVLLDELRAFSEAAGFDPARLAGPFTVAANDLQRDLLLPPLLRRLRVQAPGLSLRVIPSGAPNADLLRGSGCDLLLTPRPPDASDIVHRRLFEDRYVVFHDPAAGAAPATRAAWLAAEHVSVRYEDGRTLAIDEVLAARGLQRRIVATVPGFGGLAAMLRGGSWLATVPSKLADGALRGLASAPLPVPAPRLPMYAVWHVRRQDDPAHRWVRAALDDVVHTLG</sequence>
<keyword evidence="4" id="KW-0804">Transcription</keyword>
<dbReference type="PRINTS" id="PR00039">
    <property type="entry name" value="HTHLYSR"/>
</dbReference>
<dbReference type="InterPro" id="IPR005119">
    <property type="entry name" value="LysR_subst-bd"/>
</dbReference>
<evidence type="ECO:0000256" key="4">
    <source>
        <dbReference type="ARBA" id="ARBA00023163"/>
    </source>
</evidence>
<reference evidence="6 7" key="1">
    <citation type="submission" date="2019-01" db="EMBL/GenBank/DDBJ databases">
        <authorList>
            <person name="Chen W.-M."/>
        </authorList>
    </citation>
    <scope>NUCLEOTIDE SEQUENCE [LARGE SCALE GENOMIC DNA]</scope>
    <source>
        <strain evidence="6 7">ICH-3</strain>
    </source>
</reference>
<dbReference type="Pfam" id="PF03466">
    <property type="entry name" value="LysR_substrate"/>
    <property type="match status" value="1"/>
</dbReference>
<evidence type="ECO:0000256" key="3">
    <source>
        <dbReference type="ARBA" id="ARBA00023125"/>
    </source>
</evidence>
<dbReference type="SUPFAM" id="SSF53850">
    <property type="entry name" value="Periplasmic binding protein-like II"/>
    <property type="match status" value="1"/>
</dbReference>
<comment type="caution">
    <text evidence="6">The sequence shown here is derived from an EMBL/GenBank/DDBJ whole genome shotgun (WGS) entry which is preliminary data.</text>
</comment>
<keyword evidence="2" id="KW-0805">Transcription regulation</keyword>
<dbReference type="Gene3D" id="3.40.190.10">
    <property type="entry name" value="Periplasmic binding protein-like II"/>
    <property type="match status" value="2"/>
</dbReference>
<dbReference type="InterPro" id="IPR000847">
    <property type="entry name" value="LysR_HTH_N"/>
</dbReference>
<organism evidence="6 7">
    <name type="scientific">Rubrivivax albus</name>
    <dbReference type="NCBI Taxonomy" id="2499835"/>
    <lineage>
        <taxon>Bacteria</taxon>
        <taxon>Pseudomonadati</taxon>
        <taxon>Pseudomonadota</taxon>
        <taxon>Betaproteobacteria</taxon>
        <taxon>Burkholderiales</taxon>
        <taxon>Sphaerotilaceae</taxon>
        <taxon>Rubrivivax</taxon>
    </lineage>
</organism>
<dbReference type="Pfam" id="PF00126">
    <property type="entry name" value="HTH_1"/>
    <property type="match status" value="1"/>
</dbReference>
<proteinExistence type="inferred from homology"/>
<evidence type="ECO:0000256" key="2">
    <source>
        <dbReference type="ARBA" id="ARBA00023015"/>
    </source>
</evidence>
<dbReference type="PROSITE" id="PS50931">
    <property type="entry name" value="HTH_LYSR"/>
    <property type="match status" value="1"/>
</dbReference>
<dbReference type="AlphaFoldDB" id="A0A3S2TQJ6"/>
<dbReference type="SUPFAM" id="SSF46785">
    <property type="entry name" value="Winged helix' DNA-binding domain"/>
    <property type="match status" value="1"/>
</dbReference>
<dbReference type="InterPro" id="IPR036388">
    <property type="entry name" value="WH-like_DNA-bd_sf"/>
</dbReference>
<dbReference type="InterPro" id="IPR050389">
    <property type="entry name" value="LysR-type_TF"/>
</dbReference>
<dbReference type="PANTHER" id="PTHR30118">
    <property type="entry name" value="HTH-TYPE TRANSCRIPTIONAL REGULATOR LEUO-RELATED"/>
    <property type="match status" value="1"/>
</dbReference>
<dbReference type="InterPro" id="IPR037402">
    <property type="entry name" value="YidZ_PBP2"/>
</dbReference>
<dbReference type="CDD" id="cd08417">
    <property type="entry name" value="PBP2_Nitroaromatics_like"/>
    <property type="match status" value="1"/>
</dbReference>
<evidence type="ECO:0000313" key="7">
    <source>
        <dbReference type="Proteomes" id="UP000288178"/>
    </source>
</evidence>
<dbReference type="PANTHER" id="PTHR30118:SF6">
    <property type="entry name" value="HTH-TYPE TRANSCRIPTIONAL REGULATOR LEUO"/>
    <property type="match status" value="1"/>
</dbReference>
<gene>
    <name evidence="6" type="ORF">ENE75_14950</name>
</gene>
<protein>
    <submittedName>
        <fullName evidence="6">LysR family transcriptional regulator</fullName>
    </submittedName>
</protein>
<comment type="similarity">
    <text evidence="1">Belongs to the LysR transcriptional regulatory family.</text>
</comment>
<dbReference type="OrthoDB" id="8893795at2"/>
<evidence type="ECO:0000259" key="5">
    <source>
        <dbReference type="PROSITE" id="PS50931"/>
    </source>
</evidence>
<dbReference type="InterPro" id="IPR036390">
    <property type="entry name" value="WH_DNA-bd_sf"/>
</dbReference>
<name>A0A3S2TQJ6_9BURK</name>
<dbReference type="EMBL" id="SACT01000004">
    <property type="protein sequence ID" value="RVT51076.1"/>
    <property type="molecule type" value="Genomic_DNA"/>
</dbReference>
<evidence type="ECO:0000256" key="1">
    <source>
        <dbReference type="ARBA" id="ARBA00009437"/>
    </source>
</evidence>
<evidence type="ECO:0000313" key="6">
    <source>
        <dbReference type="EMBL" id="RVT51076.1"/>
    </source>
</evidence>
<dbReference type="RefSeq" id="WP_128199103.1">
    <property type="nucleotide sequence ID" value="NZ_SACT01000004.1"/>
</dbReference>
<dbReference type="Proteomes" id="UP000288178">
    <property type="component" value="Unassembled WGS sequence"/>
</dbReference>
<dbReference type="GO" id="GO:0003677">
    <property type="term" value="F:DNA binding"/>
    <property type="evidence" value="ECO:0007669"/>
    <property type="project" value="UniProtKB-KW"/>
</dbReference>
<keyword evidence="7" id="KW-1185">Reference proteome</keyword>
<keyword evidence="3" id="KW-0238">DNA-binding</keyword>
<dbReference type="Gene3D" id="1.10.10.10">
    <property type="entry name" value="Winged helix-like DNA-binding domain superfamily/Winged helix DNA-binding domain"/>
    <property type="match status" value="1"/>
</dbReference>
<feature type="domain" description="HTH lysR-type" evidence="5">
    <location>
        <begin position="9"/>
        <end position="66"/>
    </location>
</feature>
<accession>A0A3S2TQJ6</accession>
<dbReference type="GO" id="GO:0003700">
    <property type="term" value="F:DNA-binding transcription factor activity"/>
    <property type="evidence" value="ECO:0007669"/>
    <property type="project" value="InterPro"/>
</dbReference>